<dbReference type="EMBL" id="PCWS01000028">
    <property type="protein sequence ID" value="PIR08743.1"/>
    <property type="molecule type" value="Genomic_DNA"/>
</dbReference>
<accession>A0A2H0NIN0</accession>
<gene>
    <name evidence="2" type="ORF">COV53_01420</name>
</gene>
<dbReference type="Gene3D" id="3.40.50.1010">
    <property type="entry name" value="5'-nuclease"/>
    <property type="match status" value="1"/>
</dbReference>
<sequence length="201" mass="23522">MDHKQIKVFINQLAKTKDRNIVIIDFANVDRWEDSLKWKIGIKKLGQLVSNIAYGKKFLRRFYYGEDYGPKDKSIKMTKWSEQIIMSAKYSAFEVVSKRVKYIPDDKYATGFIKKCNLDIEMAVDLIREKDNYDAAIIFSGDGDLAYVCQYIHDEFKKSIYLFGARNHVGKELIDAKSKGIIKDILFVEDFEYRLNLNRNS</sequence>
<dbReference type="AlphaFoldDB" id="A0A2H0NIN0"/>
<name>A0A2H0NIN0_9BACT</name>
<dbReference type="GO" id="GO:0004540">
    <property type="term" value="F:RNA nuclease activity"/>
    <property type="evidence" value="ECO:0007669"/>
    <property type="project" value="InterPro"/>
</dbReference>
<dbReference type="PANTHER" id="PTHR35458:SF8">
    <property type="entry name" value="SLR0650 PROTEIN"/>
    <property type="match status" value="1"/>
</dbReference>
<protein>
    <recommendedName>
        <fullName evidence="1">NYN domain-containing protein</fullName>
    </recommendedName>
</protein>
<dbReference type="Pfam" id="PF01936">
    <property type="entry name" value="NYN"/>
    <property type="match status" value="1"/>
</dbReference>
<evidence type="ECO:0000313" key="2">
    <source>
        <dbReference type="EMBL" id="PIR08743.1"/>
    </source>
</evidence>
<comment type="caution">
    <text evidence="2">The sequence shown here is derived from an EMBL/GenBank/DDBJ whole genome shotgun (WGS) entry which is preliminary data.</text>
</comment>
<organism evidence="2 3">
    <name type="scientific">Candidatus Gottesmanbacteria bacterium CG11_big_fil_rev_8_21_14_0_20_37_11</name>
    <dbReference type="NCBI Taxonomy" id="1974575"/>
    <lineage>
        <taxon>Bacteria</taxon>
        <taxon>Candidatus Gottesmaniibacteriota</taxon>
    </lineage>
</organism>
<evidence type="ECO:0000259" key="1">
    <source>
        <dbReference type="Pfam" id="PF01936"/>
    </source>
</evidence>
<evidence type="ECO:0000313" key="3">
    <source>
        <dbReference type="Proteomes" id="UP000230707"/>
    </source>
</evidence>
<proteinExistence type="predicted"/>
<feature type="domain" description="NYN" evidence="1">
    <location>
        <begin position="22"/>
        <end position="179"/>
    </location>
</feature>
<reference evidence="2 3" key="1">
    <citation type="submission" date="2017-09" db="EMBL/GenBank/DDBJ databases">
        <title>Depth-based differentiation of microbial function through sediment-hosted aquifers and enrichment of novel symbionts in the deep terrestrial subsurface.</title>
        <authorList>
            <person name="Probst A.J."/>
            <person name="Ladd B."/>
            <person name="Jarett J.K."/>
            <person name="Geller-Mcgrath D.E."/>
            <person name="Sieber C.M."/>
            <person name="Emerson J.B."/>
            <person name="Anantharaman K."/>
            <person name="Thomas B.C."/>
            <person name="Malmstrom R."/>
            <person name="Stieglmeier M."/>
            <person name="Klingl A."/>
            <person name="Woyke T."/>
            <person name="Ryan C.M."/>
            <person name="Banfield J.F."/>
        </authorList>
    </citation>
    <scope>NUCLEOTIDE SEQUENCE [LARGE SCALE GENOMIC DNA]</scope>
    <source>
        <strain evidence="2">CG11_big_fil_rev_8_21_14_0_20_37_11</strain>
    </source>
</reference>
<dbReference type="Proteomes" id="UP000230707">
    <property type="component" value="Unassembled WGS sequence"/>
</dbReference>
<dbReference type="InterPro" id="IPR047140">
    <property type="entry name" value="LabA"/>
</dbReference>
<dbReference type="InterPro" id="IPR021139">
    <property type="entry name" value="NYN"/>
</dbReference>
<dbReference type="PANTHER" id="PTHR35458">
    <property type="entry name" value="SLR0755 PROTEIN"/>
    <property type="match status" value="1"/>
</dbReference>